<name>A0A9P3PW89_LYOSH</name>
<evidence type="ECO:0000313" key="1">
    <source>
        <dbReference type="EMBL" id="GLB44130.1"/>
    </source>
</evidence>
<reference evidence="1" key="1">
    <citation type="submission" date="2022-07" db="EMBL/GenBank/DDBJ databases">
        <title>The genome of Lyophyllum shimeji provides insight into the initial evolution of ectomycorrhizal fungal genome.</title>
        <authorList>
            <person name="Kobayashi Y."/>
            <person name="Shibata T."/>
            <person name="Hirakawa H."/>
            <person name="Shigenobu S."/>
            <person name="Nishiyama T."/>
            <person name="Yamada A."/>
            <person name="Hasebe M."/>
            <person name="Kawaguchi M."/>
        </authorList>
    </citation>
    <scope>NUCLEOTIDE SEQUENCE</scope>
    <source>
        <strain evidence="1">AT787</strain>
    </source>
</reference>
<keyword evidence="2" id="KW-1185">Reference proteome</keyword>
<evidence type="ECO:0000313" key="2">
    <source>
        <dbReference type="Proteomes" id="UP001063166"/>
    </source>
</evidence>
<sequence length="126" mass="14201">MLDALLSAKSSTSLSHTILQLTLWHNYIFQIVHVLRMEVQISDQDAPFMARLHGIVQFGYFPRNNFDVVWSSSIDANEDIVSTDVAVGEAYAMVIPHLLANFLQLLSHPFAPLRKPIGWLGLIRLS</sequence>
<dbReference type="Proteomes" id="UP001063166">
    <property type="component" value="Unassembled WGS sequence"/>
</dbReference>
<gene>
    <name evidence="1" type="ORF">LshimejAT787_1600600</name>
</gene>
<organism evidence="1 2">
    <name type="scientific">Lyophyllum shimeji</name>
    <name type="common">Hon-shimeji</name>
    <name type="synonym">Tricholoma shimeji</name>
    <dbReference type="NCBI Taxonomy" id="47721"/>
    <lineage>
        <taxon>Eukaryota</taxon>
        <taxon>Fungi</taxon>
        <taxon>Dikarya</taxon>
        <taxon>Basidiomycota</taxon>
        <taxon>Agaricomycotina</taxon>
        <taxon>Agaricomycetes</taxon>
        <taxon>Agaricomycetidae</taxon>
        <taxon>Agaricales</taxon>
        <taxon>Tricholomatineae</taxon>
        <taxon>Lyophyllaceae</taxon>
        <taxon>Lyophyllum</taxon>
    </lineage>
</organism>
<dbReference type="AlphaFoldDB" id="A0A9P3PW89"/>
<accession>A0A9P3PW89</accession>
<comment type="caution">
    <text evidence="1">The sequence shown here is derived from an EMBL/GenBank/DDBJ whole genome shotgun (WGS) entry which is preliminary data.</text>
</comment>
<proteinExistence type="predicted"/>
<protein>
    <submittedName>
        <fullName evidence="1">Uncharacterized protein</fullName>
    </submittedName>
</protein>
<dbReference type="EMBL" id="BRPK01000016">
    <property type="protein sequence ID" value="GLB44130.1"/>
    <property type="molecule type" value="Genomic_DNA"/>
</dbReference>